<dbReference type="EMBL" id="CP002778">
    <property type="protein sequence ID" value="AEG34410.1"/>
    <property type="molecule type" value="Genomic_DNA"/>
</dbReference>
<sequence>MRAWIPKIASLTFAFALLPALAVRVAWLSPRPGVYPEGRILVVEARVAPEPGERVLEVRGVALPSGREVFRTTSLQVKRYWDTTGFGGTTALRLEVDYTGEKTGTAYALLALQVQGTGLSGQNLQVQGTGLSGQNLQAQGLMEDLDGFITQACRFIGFYELASVRWLCTAHRTVKKAINYWNQLGDMWEDFKNQAIYYGTGLALDWLGKGLGLHQLNPLVDQVDQALTDFMSNIRRQKNAILNALARARAEQLRELDEWKPGDDPLYWGPEWWTRLISGVVPQLGFQATTQSLTDLQRTAQLLENQSRVAQNVQNQQENLSLENTLQDLWDTLGAAWNFIAEAVSQGWASLTGGLSGASVGLPQGPVGAQGASPGASLGAQQTSGGSGGTSGSGGVMDPGITERLISEAQTAPSTREVMEVVVKGFAELIRLQAQDSFRAVQEMKNLAAQQAMTVEQLVQVNQNLVELIRKQEASAQDQLRALMAQVASQAEKTSAKYVAVGEALELLARQWKAETGTPPPSGGSP</sequence>
<feature type="compositionally biased region" description="Low complexity" evidence="2">
    <location>
        <begin position="375"/>
        <end position="384"/>
    </location>
</feature>
<evidence type="ECO:0000256" key="1">
    <source>
        <dbReference type="SAM" id="Coils"/>
    </source>
</evidence>
<organism evidence="3 4">
    <name type="scientific">Thermus thermophilus (strain SG0.5JP17-16)</name>
    <dbReference type="NCBI Taxonomy" id="762633"/>
    <lineage>
        <taxon>Bacteria</taxon>
        <taxon>Thermotogati</taxon>
        <taxon>Deinococcota</taxon>
        <taxon>Deinococci</taxon>
        <taxon>Thermales</taxon>
        <taxon>Thermaceae</taxon>
        <taxon>Thermus</taxon>
    </lineage>
</organism>
<dbReference type="RefSeq" id="WP_014511036.1">
    <property type="nucleotide sequence ID" value="NC_017273.1"/>
</dbReference>
<evidence type="ECO:0000313" key="3">
    <source>
        <dbReference type="EMBL" id="AEG34410.1"/>
    </source>
</evidence>
<evidence type="ECO:0000313" key="4">
    <source>
        <dbReference type="Proteomes" id="UP000009233"/>
    </source>
</evidence>
<geneLocation type="plasmid" evidence="3 4">
    <name>pTHTHE1601</name>
</geneLocation>
<dbReference type="HOGENOM" id="CLU_527776_0_0_0"/>
<dbReference type="AlphaFoldDB" id="F6DJ13"/>
<protein>
    <submittedName>
        <fullName evidence="3">Uncharacterized protein</fullName>
    </submittedName>
</protein>
<reference evidence="3 4" key="1">
    <citation type="submission" date="2011-05" db="EMBL/GenBank/DDBJ databases">
        <title>Complete sequence of plasmid of Thermus thermophilus SG0.5JP17-16.</title>
        <authorList>
            <consortium name="US DOE Joint Genome Institute"/>
            <person name="Lucas S."/>
            <person name="Han J."/>
            <person name="Lapidus A."/>
            <person name="Cheng J.-F."/>
            <person name="Goodwin L."/>
            <person name="Pitluck S."/>
            <person name="Peters L."/>
            <person name="Mikhailova N."/>
            <person name="Teshima H."/>
            <person name="Han C."/>
            <person name="Tapia R."/>
            <person name="Land M."/>
            <person name="Hauser L."/>
            <person name="Kyrpides N."/>
            <person name="Ivanova N."/>
            <person name="Pagani I."/>
            <person name="Allgaier M."/>
            <person name="Hugenholtz P."/>
            <person name="Singer S."/>
            <person name="Gladden J."/>
            <person name="Woyke T."/>
        </authorList>
    </citation>
    <scope>NUCLEOTIDE SEQUENCE [LARGE SCALE GENOMIC DNA]</scope>
    <source>
        <strain evidence="3 4">SG0.5JP17-16</strain>
        <plasmid evidence="4">Plasmid pTHTHE1601</plasmid>
    </source>
</reference>
<keyword evidence="3" id="KW-0614">Plasmid</keyword>
<keyword evidence="1" id="KW-0175">Coiled coil</keyword>
<feature type="region of interest" description="Disordered" evidence="2">
    <location>
        <begin position="366"/>
        <end position="400"/>
    </location>
</feature>
<proteinExistence type="predicted"/>
<name>F6DJ13_THETG</name>
<dbReference type="Proteomes" id="UP000009233">
    <property type="component" value="Plasmid pTHTHE1601"/>
</dbReference>
<feature type="compositionally biased region" description="Gly residues" evidence="2">
    <location>
        <begin position="385"/>
        <end position="397"/>
    </location>
</feature>
<feature type="coiled-coil region" evidence="1">
    <location>
        <begin position="286"/>
        <end position="323"/>
    </location>
</feature>
<accession>F6DJ13</accession>
<evidence type="ECO:0000256" key="2">
    <source>
        <dbReference type="SAM" id="MobiDB-lite"/>
    </source>
</evidence>
<dbReference type="PATRIC" id="fig|762633.3.peg.2009"/>
<gene>
    <name evidence="3" type="ordered locus">Ththe16_2021</name>
</gene>
<dbReference type="KEGG" id="tts:Ththe16_2021"/>